<dbReference type="Gene3D" id="3.40.33.10">
    <property type="entry name" value="CAP"/>
    <property type="match status" value="1"/>
</dbReference>
<accession>A0A4R2ERK5</accession>
<feature type="signal peptide" evidence="1">
    <location>
        <begin position="1"/>
        <end position="19"/>
    </location>
</feature>
<name>A0A4R2ERK5_9BACT</name>
<dbReference type="RefSeq" id="WP_165877011.1">
    <property type="nucleotide sequence ID" value="NZ_SLWB01000004.1"/>
</dbReference>
<evidence type="ECO:0000259" key="2">
    <source>
        <dbReference type="Pfam" id="PF00188"/>
    </source>
</evidence>
<dbReference type="Pfam" id="PF00188">
    <property type="entry name" value="CAP"/>
    <property type="match status" value="1"/>
</dbReference>
<dbReference type="InterPro" id="IPR035940">
    <property type="entry name" value="CAP_sf"/>
</dbReference>
<reference evidence="3 4" key="1">
    <citation type="submission" date="2019-03" db="EMBL/GenBank/DDBJ databases">
        <title>Genomic Encyclopedia of Archaeal and Bacterial Type Strains, Phase II (KMG-II): from individual species to whole genera.</title>
        <authorList>
            <person name="Goeker M."/>
        </authorList>
    </citation>
    <scope>NUCLEOTIDE SEQUENCE [LARGE SCALE GENOMIC DNA]</scope>
    <source>
        <strain evidence="3 4">RL-C</strain>
    </source>
</reference>
<evidence type="ECO:0000313" key="3">
    <source>
        <dbReference type="EMBL" id="TCN70226.1"/>
    </source>
</evidence>
<organism evidence="3 4">
    <name type="scientific">Acetobacteroides hydrogenigenes</name>
    <dbReference type="NCBI Taxonomy" id="979970"/>
    <lineage>
        <taxon>Bacteria</taxon>
        <taxon>Pseudomonadati</taxon>
        <taxon>Bacteroidota</taxon>
        <taxon>Bacteroidia</taxon>
        <taxon>Bacteroidales</taxon>
        <taxon>Rikenellaceae</taxon>
        <taxon>Acetobacteroides</taxon>
    </lineage>
</organism>
<dbReference type="AlphaFoldDB" id="A0A4R2ERK5"/>
<evidence type="ECO:0000256" key="1">
    <source>
        <dbReference type="SAM" id="SignalP"/>
    </source>
</evidence>
<dbReference type="InterPro" id="IPR014044">
    <property type="entry name" value="CAP_dom"/>
</dbReference>
<dbReference type="EMBL" id="SLWB01000004">
    <property type="protein sequence ID" value="TCN70226.1"/>
    <property type="molecule type" value="Genomic_DNA"/>
</dbReference>
<dbReference type="CDD" id="cd05379">
    <property type="entry name" value="CAP_bacterial"/>
    <property type="match status" value="1"/>
</dbReference>
<gene>
    <name evidence="3" type="ORF">CLV25_104181</name>
</gene>
<feature type="domain" description="SCP" evidence="2">
    <location>
        <begin position="106"/>
        <end position="217"/>
    </location>
</feature>
<comment type="caution">
    <text evidence="3">The sequence shown here is derived from an EMBL/GenBank/DDBJ whole genome shotgun (WGS) entry which is preliminary data.</text>
</comment>
<dbReference type="PANTHER" id="PTHR31157">
    <property type="entry name" value="SCP DOMAIN-CONTAINING PROTEIN"/>
    <property type="match status" value="1"/>
</dbReference>
<keyword evidence="1" id="KW-0732">Signal</keyword>
<dbReference type="Proteomes" id="UP000294830">
    <property type="component" value="Unassembled WGS sequence"/>
</dbReference>
<evidence type="ECO:0000313" key="4">
    <source>
        <dbReference type="Proteomes" id="UP000294830"/>
    </source>
</evidence>
<protein>
    <submittedName>
        <fullName evidence="3">Uncharacterized protein YkwD</fullName>
    </submittedName>
</protein>
<dbReference type="PANTHER" id="PTHR31157:SF1">
    <property type="entry name" value="SCP DOMAIN-CONTAINING PROTEIN"/>
    <property type="match status" value="1"/>
</dbReference>
<sequence>MRKILTALFLLALYSPIVANSQWPDLLNTAKDADYLSAQERAVIFEMNKARSNPKRYALEVILPMKKRFTDPENSRIYYNSDSMRIMTQEGTAAIDECVKEMMGTAPMGMLLPSKGMSRAALDHTKDQSRTGKTGHTGKDGSTPWKRMERYGRWLVTCGENIDYGNKDAQAIVVSLLVDDGVPSRGHRRSILNGAFKVAGVAIGTHPKYRDMCTINFAGGYEEKK</sequence>
<feature type="chain" id="PRO_5020895862" evidence="1">
    <location>
        <begin position="20"/>
        <end position="225"/>
    </location>
</feature>
<keyword evidence="4" id="KW-1185">Reference proteome</keyword>
<proteinExistence type="predicted"/>
<dbReference type="SUPFAM" id="SSF55797">
    <property type="entry name" value="PR-1-like"/>
    <property type="match status" value="1"/>
</dbReference>